<keyword evidence="1" id="KW-0472">Membrane</keyword>
<evidence type="ECO:0000256" key="1">
    <source>
        <dbReference type="SAM" id="Phobius"/>
    </source>
</evidence>
<dbReference type="Gene3D" id="3.30.420.10">
    <property type="entry name" value="Ribonuclease H-like superfamily/Ribonuclease H"/>
    <property type="match status" value="1"/>
</dbReference>
<evidence type="ECO:0000313" key="3">
    <source>
        <dbReference type="EMBL" id="OSX71367.1"/>
    </source>
</evidence>
<organism evidence="3 4">
    <name type="scientific">Porphyra umbilicalis</name>
    <name type="common">Purple laver</name>
    <name type="synonym">Red alga</name>
    <dbReference type="NCBI Taxonomy" id="2786"/>
    <lineage>
        <taxon>Eukaryota</taxon>
        <taxon>Rhodophyta</taxon>
        <taxon>Bangiophyceae</taxon>
        <taxon>Bangiales</taxon>
        <taxon>Bangiaceae</taxon>
        <taxon>Porphyra</taxon>
    </lineage>
</organism>
<proteinExistence type="predicted"/>
<evidence type="ECO:0000259" key="2">
    <source>
        <dbReference type="PROSITE" id="PS50994"/>
    </source>
</evidence>
<reference evidence="3 4" key="1">
    <citation type="submission" date="2017-03" db="EMBL/GenBank/DDBJ databases">
        <title>WGS assembly of Porphyra umbilicalis.</title>
        <authorList>
            <person name="Brawley S.H."/>
            <person name="Blouin N.A."/>
            <person name="Ficko-Blean E."/>
            <person name="Wheeler G.L."/>
            <person name="Lohr M."/>
            <person name="Goodson H.V."/>
            <person name="Jenkins J.W."/>
            <person name="Blaby-Haas C.E."/>
            <person name="Helliwell K.E."/>
            <person name="Chan C."/>
            <person name="Marriage T."/>
            <person name="Bhattacharya D."/>
            <person name="Klein A.S."/>
            <person name="Badis Y."/>
            <person name="Brodie J."/>
            <person name="Cao Y."/>
            <person name="Collen J."/>
            <person name="Dittami S.M."/>
            <person name="Gachon C.M."/>
            <person name="Green B.R."/>
            <person name="Karpowicz S."/>
            <person name="Kim J.W."/>
            <person name="Kudahl U."/>
            <person name="Lin S."/>
            <person name="Michel G."/>
            <person name="Mittag M."/>
            <person name="Olson B.J."/>
            <person name="Pangilinan J."/>
            <person name="Peng Y."/>
            <person name="Qiu H."/>
            <person name="Shu S."/>
            <person name="Singer J.T."/>
            <person name="Smith A.G."/>
            <person name="Sprecher B.N."/>
            <person name="Wagner V."/>
            <person name="Wang W."/>
            <person name="Wang Z.-Y."/>
            <person name="Yan J."/>
            <person name="Yarish C."/>
            <person name="Zoeuner-Riek S."/>
            <person name="Zhuang Y."/>
            <person name="Zou Y."/>
            <person name="Lindquist E.A."/>
            <person name="Grimwood J."/>
            <person name="Barry K."/>
            <person name="Rokhsar D.S."/>
            <person name="Schmutz J."/>
            <person name="Stiller J.W."/>
            <person name="Grossman A.R."/>
            <person name="Prochnik S.E."/>
        </authorList>
    </citation>
    <scope>NUCLEOTIDE SEQUENCE [LARGE SCALE GENOMIC DNA]</scope>
    <source>
        <strain evidence="3">4086291</strain>
    </source>
</reference>
<dbReference type="GO" id="GO:0003676">
    <property type="term" value="F:nucleic acid binding"/>
    <property type="evidence" value="ECO:0007669"/>
    <property type="project" value="InterPro"/>
</dbReference>
<keyword evidence="1" id="KW-0812">Transmembrane</keyword>
<dbReference type="InterPro" id="IPR036397">
    <property type="entry name" value="RNaseH_sf"/>
</dbReference>
<feature type="domain" description="Integrase catalytic" evidence="2">
    <location>
        <begin position="1"/>
        <end position="166"/>
    </location>
</feature>
<dbReference type="OrthoDB" id="409273at2759"/>
<dbReference type="Proteomes" id="UP000218209">
    <property type="component" value="Unassembled WGS sequence"/>
</dbReference>
<keyword evidence="1" id="KW-1133">Transmembrane helix</keyword>
<evidence type="ECO:0000313" key="4">
    <source>
        <dbReference type="Proteomes" id="UP000218209"/>
    </source>
</evidence>
<dbReference type="GO" id="GO:0015074">
    <property type="term" value="P:DNA integration"/>
    <property type="evidence" value="ECO:0007669"/>
    <property type="project" value="InterPro"/>
</dbReference>
<protein>
    <recommendedName>
        <fullName evidence="2">Integrase catalytic domain-containing protein</fullName>
    </recommendedName>
</protein>
<dbReference type="SUPFAM" id="SSF53098">
    <property type="entry name" value="Ribonuclease H-like"/>
    <property type="match status" value="1"/>
</dbReference>
<keyword evidence="4" id="KW-1185">Reference proteome</keyword>
<sequence>MPRPMVINDTVIVDLAEITGRGRFLHVIDVGTCLSRCVVVADKEAPTIVRALLSVWICTYGATRWLLSDPGQEFHNALVRALGNRFNIALNVTAGKSACSNGICERHNRVVKHMVLRLAAKFPAASFQQLLDPCCFPKNSLVVHGCASPFQLATGSQPRLPSVLSDALPAVQEGHLPTEPDLARTVALLAASRAAFARAEASQSASSRRVMHGPAMVVSQMERVVRLLHGGEYKTRNASDVEQFDAADPPPSKASDAGVVGADLWALRIAVLPPAGASATLAAVASPDPLPAPSVPSLGRLNPAAAVPLFVLGASVAARHAFVPPDVLAEGAALVAAVDAARLAVAGRAGDASSARNEGWDALIAHSILITRRELRMRAEVSAADAGPEFDAAKDVKLLAWMRALSMRWNLTIKPPALPGLHPRPKARLCVRGNEDRDKALIDSFSPTVSRPTVLPLLMLFATMGWVPRTVDVSTDFLRGMSIDRPSPVYVQPPPEAGMARGLLRLLAKCAYGLVDAPHMLYKRVFVVMRKIGAVRSAADPGLFVLLAGVAVILAVSVHVDNFLSGGTAASVAHCELELRAAFSVGPVAVTSLVFTGLAVAFTAASGGLPACIRMHQQAYVDSLSNIPLSAARVATLGSAVTSAELMIYRRAAGALLWAARQTLSHLACGAAVLARHFRHAFVADLVRANKHLAAARLSRDFFLTCHRGWAAVDGSVGAGSPGHDFLDSRSLYDSLTSMSATGSTEVRACIADLRDHYRLGSLLVDGLTKPTGAGPPRGAAASGCLPLPRSACVTTSASGRFGSHC</sequence>
<dbReference type="Pfam" id="PF07727">
    <property type="entry name" value="RVT_2"/>
    <property type="match status" value="1"/>
</dbReference>
<dbReference type="InterPro" id="IPR012337">
    <property type="entry name" value="RNaseH-like_sf"/>
</dbReference>
<dbReference type="EMBL" id="KV919142">
    <property type="protein sequence ID" value="OSX71367.1"/>
    <property type="molecule type" value="Genomic_DNA"/>
</dbReference>
<dbReference type="AlphaFoldDB" id="A0A1X6NS11"/>
<dbReference type="InterPro" id="IPR013103">
    <property type="entry name" value="RVT_2"/>
</dbReference>
<feature type="transmembrane region" description="Helical" evidence="1">
    <location>
        <begin position="543"/>
        <end position="560"/>
    </location>
</feature>
<name>A0A1X6NS11_PORUM</name>
<dbReference type="PROSITE" id="PS50994">
    <property type="entry name" value="INTEGRASE"/>
    <property type="match status" value="1"/>
</dbReference>
<accession>A0A1X6NS11</accession>
<dbReference type="InterPro" id="IPR001584">
    <property type="entry name" value="Integrase_cat-core"/>
</dbReference>
<gene>
    <name evidence="3" type="ORF">BU14_0546s0007</name>
</gene>
<feature type="transmembrane region" description="Helical" evidence="1">
    <location>
        <begin position="580"/>
        <end position="605"/>
    </location>
</feature>